<sequence length="344" mass="37467">MISLPDEITVILMNDHDDDEIVVCCSSTLLPPLPQSPTAMEDEEGYWCLTHGHGSSSGSNGSIPTNPSSEISGHTTMSSLSPQSSANRYEKTCMLAGPNQVIRQMHPHQVPPGGYPPNPFEPLIKAPPPPVEKPPKKKKIDKMFDYDDGDRWKKICLFLLILLAASFVAILCLLVSLRKGSPNYTLYEDAAPSIYSSVAASHNPPGTNKPAPMLALPDSFQLGELVSADLPPGRIVYTQFSVQIDSHVTFNISVGPRAQLVLYGRQTVLPTPSVHDFQHIIRADKLHLSLADKSAAPEGATDRLRRGLSGPSDSSHFQALRSTLFAQFLLAGRWHLAFLNDADT</sequence>
<feature type="compositionally biased region" description="Low complexity" evidence="4">
    <location>
        <begin position="52"/>
        <end position="69"/>
    </location>
</feature>
<keyword evidence="1" id="KW-0245">EGF-like domain</keyword>
<feature type="transmembrane region" description="Helical" evidence="5">
    <location>
        <begin position="155"/>
        <end position="177"/>
    </location>
</feature>
<evidence type="ECO:0000256" key="1">
    <source>
        <dbReference type="ARBA" id="ARBA00022536"/>
    </source>
</evidence>
<feature type="region of interest" description="Disordered" evidence="4">
    <location>
        <begin position="52"/>
        <end position="83"/>
    </location>
</feature>
<keyword evidence="5" id="KW-0472">Membrane</keyword>
<name>A0A1I8AST3_9BILA</name>
<dbReference type="Pfam" id="PF23093">
    <property type="entry name" value="GBD_Tenm3"/>
    <property type="match status" value="1"/>
</dbReference>
<feature type="compositionally biased region" description="Polar residues" evidence="4">
    <location>
        <begin position="70"/>
        <end position="83"/>
    </location>
</feature>
<dbReference type="WBParaSite" id="L893_g8696.t2">
    <property type="protein sequence ID" value="L893_g8696.t2"/>
    <property type="gene ID" value="L893_g8696"/>
</dbReference>
<evidence type="ECO:0000259" key="6">
    <source>
        <dbReference type="Pfam" id="PF23093"/>
    </source>
</evidence>
<evidence type="ECO:0000256" key="4">
    <source>
        <dbReference type="SAM" id="MobiDB-lite"/>
    </source>
</evidence>
<keyword evidence="2" id="KW-0677">Repeat</keyword>
<proteinExistence type="predicted"/>
<evidence type="ECO:0000313" key="8">
    <source>
        <dbReference type="WBParaSite" id="L893_g8696.t2"/>
    </source>
</evidence>
<accession>A0A1I8AST3</accession>
<dbReference type="GO" id="GO:0008045">
    <property type="term" value="P:motor neuron axon guidance"/>
    <property type="evidence" value="ECO:0007669"/>
    <property type="project" value="TreeGrafter"/>
</dbReference>
<keyword evidence="5" id="KW-1133">Transmembrane helix</keyword>
<keyword evidence="5" id="KW-0812">Transmembrane</keyword>
<evidence type="ECO:0000256" key="3">
    <source>
        <dbReference type="ARBA" id="ARBA00023157"/>
    </source>
</evidence>
<dbReference type="PANTHER" id="PTHR11219:SF69">
    <property type="entry name" value="TENEURIN-A"/>
    <property type="match status" value="1"/>
</dbReference>
<organism evidence="7 8">
    <name type="scientific">Steinernema glaseri</name>
    <dbReference type="NCBI Taxonomy" id="37863"/>
    <lineage>
        <taxon>Eukaryota</taxon>
        <taxon>Metazoa</taxon>
        <taxon>Ecdysozoa</taxon>
        <taxon>Nematoda</taxon>
        <taxon>Chromadorea</taxon>
        <taxon>Rhabditida</taxon>
        <taxon>Tylenchina</taxon>
        <taxon>Panagrolaimomorpha</taxon>
        <taxon>Strongyloidoidea</taxon>
        <taxon>Steinernematidae</taxon>
        <taxon>Steinernema</taxon>
    </lineage>
</organism>
<evidence type="ECO:0000256" key="2">
    <source>
        <dbReference type="ARBA" id="ARBA00022737"/>
    </source>
</evidence>
<dbReference type="InterPro" id="IPR057629">
    <property type="entry name" value="Teneurin1-4_GBD"/>
</dbReference>
<protein>
    <submittedName>
        <fullName evidence="8">LAM_G_DOMAIN domain-containing protein</fullName>
    </submittedName>
</protein>
<dbReference type="Proteomes" id="UP000095287">
    <property type="component" value="Unplaced"/>
</dbReference>
<evidence type="ECO:0000313" key="7">
    <source>
        <dbReference type="Proteomes" id="UP000095287"/>
    </source>
</evidence>
<dbReference type="AlphaFoldDB" id="A0A1I8AST3"/>
<feature type="domain" description="Teneurin-1-4-like galactose-binding" evidence="6">
    <location>
        <begin position="218"/>
        <end position="343"/>
    </location>
</feature>
<keyword evidence="3" id="KW-1015">Disulfide bond</keyword>
<keyword evidence="7" id="KW-1185">Reference proteome</keyword>
<evidence type="ECO:0000256" key="5">
    <source>
        <dbReference type="SAM" id="Phobius"/>
    </source>
</evidence>
<reference evidence="8" key="1">
    <citation type="submission" date="2016-11" db="UniProtKB">
        <authorList>
            <consortium name="WormBaseParasite"/>
        </authorList>
    </citation>
    <scope>IDENTIFICATION</scope>
</reference>
<dbReference type="InterPro" id="IPR051216">
    <property type="entry name" value="Teneurin"/>
</dbReference>
<dbReference type="PANTHER" id="PTHR11219">
    <property type="entry name" value="TENEURIN AND N-ACETYLGLUCOSAMINE-1-PHOSPHODIESTER ALPHA-N-ACETYLGLUCOSAMINIDASE"/>
    <property type="match status" value="1"/>
</dbReference>